<proteinExistence type="predicted"/>
<dbReference type="CDD" id="cd01949">
    <property type="entry name" value="GGDEF"/>
    <property type="match status" value="1"/>
</dbReference>
<dbReference type="SMART" id="SM00267">
    <property type="entry name" value="GGDEF"/>
    <property type="match status" value="1"/>
</dbReference>
<name>A0A370KXR4_9HYPH</name>
<dbReference type="PROSITE" id="PS50887">
    <property type="entry name" value="GGDEF"/>
    <property type="match status" value="1"/>
</dbReference>
<dbReference type="SMART" id="SM00052">
    <property type="entry name" value="EAL"/>
    <property type="match status" value="1"/>
</dbReference>
<dbReference type="SUPFAM" id="SSF55073">
    <property type="entry name" value="Nucleotide cyclase"/>
    <property type="match status" value="1"/>
</dbReference>
<feature type="domain" description="EAL" evidence="1">
    <location>
        <begin position="260"/>
        <end position="509"/>
    </location>
</feature>
<reference evidence="4" key="1">
    <citation type="submission" date="2018-07" db="EMBL/GenBank/DDBJ databases">
        <authorList>
            <person name="Safronova V.I."/>
            <person name="Chirak E.R."/>
            <person name="Sazanova A.L."/>
        </authorList>
    </citation>
    <scope>NUCLEOTIDE SEQUENCE [LARGE SCALE GENOMIC DNA]</scope>
    <source>
        <strain evidence="4">RCAM04685</strain>
    </source>
</reference>
<accession>A0A370KXR4</accession>
<dbReference type="Pfam" id="PF00563">
    <property type="entry name" value="EAL"/>
    <property type="match status" value="1"/>
</dbReference>
<keyword evidence="4" id="KW-1185">Reference proteome</keyword>
<gene>
    <name evidence="3" type="ORF">DWE98_28120</name>
</gene>
<dbReference type="InterPro" id="IPR029787">
    <property type="entry name" value="Nucleotide_cyclase"/>
</dbReference>
<dbReference type="Gene3D" id="3.20.20.450">
    <property type="entry name" value="EAL domain"/>
    <property type="match status" value="1"/>
</dbReference>
<evidence type="ECO:0000313" key="3">
    <source>
        <dbReference type="EMBL" id="RDJ19795.1"/>
    </source>
</evidence>
<organism evidence="3 4">
    <name type="scientific">Bosea caraganae</name>
    <dbReference type="NCBI Taxonomy" id="2763117"/>
    <lineage>
        <taxon>Bacteria</taxon>
        <taxon>Pseudomonadati</taxon>
        <taxon>Pseudomonadota</taxon>
        <taxon>Alphaproteobacteria</taxon>
        <taxon>Hyphomicrobiales</taxon>
        <taxon>Boseaceae</taxon>
        <taxon>Bosea</taxon>
    </lineage>
</organism>
<sequence length="513" mass="55602">MRNRVKILDAGFLLVLLSVASLLAFEIDIFQSADLVSPQEKTIELDEVFVLSTLVMCGMLFYTWRRARQHKRENIERLAAEAEVMNLALQDPLTGLPNRRQFDGALRAALRTVPTAPEAHAIFMLDLNGFKKVNDIHGHPIGDQVLIHVGARLLRAARASDLVARLGGDEFAILASNIAGAEGATSIALRVIESLSAPIVVDGIRHQVGAAIGVAISPQDGITAEELMRKSDVALYRAKAERKSAVRFYEERMDISLHERDELERALLSGLERGEFVLKFQPSRAADDRIVGFEALPRWRHPRHGEIEPERFLPVAEELGVLAELSEGLLRDACKAASTWPRDVRLSFNLPRALLGDASFGLRILATLAESGVTPHRLDLEIDEGALIRDTEAAQALLGPLRSAGVSIVADNFGTGYSDLQNLNRLKLDGIKIDRSFIAAMTHDRQAAVIVKALIGIGQGLDLVVAADGVENAAQRAVLAAQGCFNGQGELHGDGLDADAAMALFSGEAQLVG</sequence>
<dbReference type="Pfam" id="PF00990">
    <property type="entry name" value="GGDEF"/>
    <property type="match status" value="1"/>
</dbReference>
<dbReference type="InterPro" id="IPR035919">
    <property type="entry name" value="EAL_sf"/>
</dbReference>
<dbReference type="Proteomes" id="UP000255207">
    <property type="component" value="Unassembled WGS sequence"/>
</dbReference>
<protein>
    <submittedName>
        <fullName evidence="3">EAL domain-containing protein</fullName>
    </submittedName>
</protein>
<dbReference type="InterPro" id="IPR000160">
    <property type="entry name" value="GGDEF_dom"/>
</dbReference>
<dbReference type="NCBIfam" id="TIGR00254">
    <property type="entry name" value="GGDEF"/>
    <property type="match status" value="1"/>
</dbReference>
<dbReference type="Gene3D" id="3.30.70.270">
    <property type="match status" value="1"/>
</dbReference>
<dbReference type="PANTHER" id="PTHR44757:SF2">
    <property type="entry name" value="BIOFILM ARCHITECTURE MAINTENANCE PROTEIN MBAA"/>
    <property type="match status" value="1"/>
</dbReference>
<dbReference type="InterPro" id="IPR052155">
    <property type="entry name" value="Biofilm_reg_signaling"/>
</dbReference>
<dbReference type="PANTHER" id="PTHR44757">
    <property type="entry name" value="DIGUANYLATE CYCLASE DGCP"/>
    <property type="match status" value="1"/>
</dbReference>
<evidence type="ECO:0000259" key="1">
    <source>
        <dbReference type="PROSITE" id="PS50883"/>
    </source>
</evidence>
<dbReference type="SUPFAM" id="SSF141868">
    <property type="entry name" value="EAL domain-like"/>
    <property type="match status" value="1"/>
</dbReference>
<feature type="domain" description="GGDEF" evidence="2">
    <location>
        <begin position="118"/>
        <end position="251"/>
    </location>
</feature>
<dbReference type="EMBL" id="QQTP01000028">
    <property type="protein sequence ID" value="RDJ19795.1"/>
    <property type="molecule type" value="Genomic_DNA"/>
</dbReference>
<comment type="caution">
    <text evidence="3">The sequence shown here is derived from an EMBL/GenBank/DDBJ whole genome shotgun (WGS) entry which is preliminary data.</text>
</comment>
<dbReference type="AlphaFoldDB" id="A0A370KXR4"/>
<dbReference type="CDD" id="cd01948">
    <property type="entry name" value="EAL"/>
    <property type="match status" value="1"/>
</dbReference>
<evidence type="ECO:0000313" key="4">
    <source>
        <dbReference type="Proteomes" id="UP000255207"/>
    </source>
</evidence>
<dbReference type="InterPro" id="IPR001633">
    <property type="entry name" value="EAL_dom"/>
</dbReference>
<evidence type="ECO:0000259" key="2">
    <source>
        <dbReference type="PROSITE" id="PS50887"/>
    </source>
</evidence>
<dbReference type="InterPro" id="IPR043128">
    <property type="entry name" value="Rev_trsase/Diguanyl_cyclase"/>
</dbReference>
<dbReference type="PROSITE" id="PS50883">
    <property type="entry name" value="EAL"/>
    <property type="match status" value="1"/>
</dbReference>